<sequence>MRPRLACDRCHTHKLRCTKPEGSQYCNRCLSASTPCHFSVSLRGFRPNGSKGRRQHPSHQPSCRDNGQEMLAVTPEDGLFDPNLISWEEDVPAGLLPEDPFDRAMEALHFPAPMSSSTTSSGTLSGLSARDRTSTNGTEINIPDVEIVLTRLLQNISEHILTIPPLSMWPSASSSSSSTYNFQSAPEIYTHPDGSRGDTGFAIEETFSLTQTMVDAYKSFVSPLRNQTHQANLSCSTVHLLISCHLRLLEMWDVVFRHMGHCVALATMAAASGRTQVSVPAIKMGEFAPSSSIATHLHLMLISTLAGQLQKGIREVLGELSARPTEVSCIPSFGAPSEQYDSHESSEGTSLNEATRLSCEALANRAAVMVRRVDEIQLQIRDVNL</sequence>
<dbReference type="InterPro" id="IPR001138">
    <property type="entry name" value="Zn2Cys6_DnaBD"/>
</dbReference>
<evidence type="ECO:0000313" key="4">
    <source>
        <dbReference type="EMBL" id="KAF2501924.1"/>
    </source>
</evidence>
<dbReference type="PROSITE" id="PS00463">
    <property type="entry name" value="ZN2_CY6_FUNGAL_1"/>
    <property type="match status" value="1"/>
</dbReference>
<dbReference type="CDD" id="cd00067">
    <property type="entry name" value="GAL4"/>
    <property type="match status" value="1"/>
</dbReference>
<dbReference type="AlphaFoldDB" id="A0A6A6RBT0"/>
<gene>
    <name evidence="4" type="ORF">BU16DRAFT_212205</name>
</gene>
<name>A0A6A6RBT0_9PEZI</name>
<reference evidence="4" key="1">
    <citation type="journal article" date="2020" name="Stud. Mycol.">
        <title>101 Dothideomycetes genomes: a test case for predicting lifestyles and emergence of pathogens.</title>
        <authorList>
            <person name="Haridas S."/>
            <person name="Albert R."/>
            <person name="Binder M."/>
            <person name="Bloem J."/>
            <person name="Labutti K."/>
            <person name="Salamov A."/>
            <person name="Andreopoulos B."/>
            <person name="Baker S."/>
            <person name="Barry K."/>
            <person name="Bills G."/>
            <person name="Bluhm B."/>
            <person name="Cannon C."/>
            <person name="Castanera R."/>
            <person name="Culley D."/>
            <person name="Daum C."/>
            <person name="Ezra D."/>
            <person name="Gonzalez J."/>
            <person name="Henrissat B."/>
            <person name="Kuo A."/>
            <person name="Liang C."/>
            <person name="Lipzen A."/>
            <person name="Lutzoni F."/>
            <person name="Magnuson J."/>
            <person name="Mondo S."/>
            <person name="Nolan M."/>
            <person name="Ohm R."/>
            <person name="Pangilinan J."/>
            <person name="Park H.-J."/>
            <person name="Ramirez L."/>
            <person name="Alfaro M."/>
            <person name="Sun H."/>
            <person name="Tritt A."/>
            <person name="Yoshinaga Y."/>
            <person name="Zwiers L.-H."/>
            <person name="Turgeon B."/>
            <person name="Goodwin S."/>
            <person name="Spatafora J."/>
            <person name="Crous P."/>
            <person name="Grigoriev I."/>
        </authorList>
    </citation>
    <scope>NUCLEOTIDE SEQUENCE</scope>
    <source>
        <strain evidence="4">CBS 269.34</strain>
    </source>
</reference>
<dbReference type="InterPro" id="IPR036864">
    <property type="entry name" value="Zn2-C6_fun-type_DNA-bd_sf"/>
</dbReference>
<evidence type="ECO:0000256" key="1">
    <source>
        <dbReference type="ARBA" id="ARBA00023242"/>
    </source>
</evidence>
<evidence type="ECO:0000313" key="5">
    <source>
        <dbReference type="Proteomes" id="UP000799750"/>
    </source>
</evidence>
<feature type="compositionally biased region" description="Low complexity" evidence="2">
    <location>
        <begin position="115"/>
        <end position="128"/>
    </location>
</feature>
<keyword evidence="1" id="KW-0539">Nucleus</keyword>
<evidence type="ECO:0000256" key="2">
    <source>
        <dbReference type="SAM" id="MobiDB-lite"/>
    </source>
</evidence>
<protein>
    <recommendedName>
        <fullName evidence="3">Zn(2)-C6 fungal-type domain-containing protein</fullName>
    </recommendedName>
</protein>
<dbReference type="Gene3D" id="4.10.240.10">
    <property type="entry name" value="Zn(2)-C6 fungal-type DNA-binding domain"/>
    <property type="match status" value="1"/>
</dbReference>
<dbReference type="SUPFAM" id="SSF57701">
    <property type="entry name" value="Zn2/Cys6 DNA-binding domain"/>
    <property type="match status" value="1"/>
</dbReference>
<feature type="domain" description="Zn(2)-C6 fungal-type" evidence="3">
    <location>
        <begin position="6"/>
        <end position="38"/>
    </location>
</feature>
<dbReference type="EMBL" id="MU004182">
    <property type="protein sequence ID" value="KAF2501924.1"/>
    <property type="molecule type" value="Genomic_DNA"/>
</dbReference>
<dbReference type="Pfam" id="PF00172">
    <property type="entry name" value="Zn_clus"/>
    <property type="match status" value="1"/>
</dbReference>
<evidence type="ECO:0000259" key="3">
    <source>
        <dbReference type="PROSITE" id="PS50048"/>
    </source>
</evidence>
<proteinExistence type="predicted"/>
<dbReference type="GO" id="GO:0008270">
    <property type="term" value="F:zinc ion binding"/>
    <property type="evidence" value="ECO:0007669"/>
    <property type="project" value="InterPro"/>
</dbReference>
<feature type="region of interest" description="Disordered" evidence="2">
    <location>
        <begin position="112"/>
        <end position="132"/>
    </location>
</feature>
<dbReference type="Proteomes" id="UP000799750">
    <property type="component" value="Unassembled WGS sequence"/>
</dbReference>
<dbReference type="SMART" id="SM00066">
    <property type="entry name" value="GAL4"/>
    <property type="match status" value="1"/>
</dbReference>
<dbReference type="GO" id="GO:0000981">
    <property type="term" value="F:DNA-binding transcription factor activity, RNA polymerase II-specific"/>
    <property type="evidence" value="ECO:0007669"/>
    <property type="project" value="InterPro"/>
</dbReference>
<keyword evidence="5" id="KW-1185">Reference proteome</keyword>
<dbReference type="PROSITE" id="PS50048">
    <property type="entry name" value="ZN2_CY6_FUNGAL_2"/>
    <property type="match status" value="1"/>
</dbReference>
<organism evidence="4 5">
    <name type="scientific">Lophium mytilinum</name>
    <dbReference type="NCBI Taxonomy" id="390894"/>
    <lineage>
        <taxon>Eukaryota</taxon>
        <taxon>Fungi</taxon>
        <taxon>Dikarya</taxon>
        <taxon>Ascomycota</taxon>
        <taxon>Pezizomycotina</taxon>
        <taxon>Dothideomycetes</taxon>
        <taxon>Pleosporomycetidae</taxon>
        <taxon>Mytilinidiales</taxon>
        <taxon>Mytilinidiaceae</taxon>
        <taxon>Lophium</taxon>
    </lineage>
</organism>
<dbReference type="OrthoDB" id="3915506at2759"/>
<accession>A0A6A6RBT0</accession>
<feature type="region of interest" description="Disordered" evidence="2">
    <location>
        <begin position="47"/>
        <end position="66"/>
    </location>
</feature>